<dbReference type="EMBL" id="RFFG01000120">
    <property type="protein sequence ID" value="RMI36959.1"/>
    <property type="molecule type" value="Genomic_DNA"/>
</dbReference>
<sequence length="208" mass="20358">MAACVVGAGSVVGLAAAPAAAATWTVSGGTAASGHGRTDFKNTTAGVTLATCRDSSFTSSFTNGVGLPGAGIGQMLTWSFHETGLPAGLCTAGPTGFTVSVVAIGLPYVFNAVGYNAISQTTTGTLTGLRFSLNSPADNCVVTVGGPGGTTGTLNWSLQGNQLTFSGGNLTAYSVSSSCDPTAINGGDSISANGTYTVSPSTLKITSP</sequence>
<reference evidence="2 3" key="1">
    <citation type="submission" date="2018-10" db="EMBL/GenBank/DDBJ databases">
        <title>Isolation from soil.</title>
        <authorList>
            <person name="Hu J."/>
        </authorList>
    </citation>
    <scope>NUCLEOTIDE SEQUENCE [LARGE SCALE GENOMIC DNA]</scope>
    <source>
        <strain evidence="2 3">NEAU-Ht49</strain>
    </source>
</reference>
<feature type="signal peptide" evidence="1">
    <location>
        <begin position="1"/>
        <end position="21"/>
    </location>
</feature>
<gene>
    <name evidence="2" type="ORF">EBO15_37175</name>
</gene>
<dbReference type="AlphaFoldDB" id="A0A3M2LHK3"/>
<organism evidence="2 3">
    <name type="scientific">Actinomadura harenae</name>
    <dbReference type="NCBI Taxonomy" id="2483351"/>
    <lineage>
        <taxon>Bacteria</taxon>
        <taxon>Bacillati</taxon>
        <taxon>Actinomycetota</taxon>
        <taxon>Actinomycetes</taxon>
        <taxon>Streptosporangiales</taxon>
        <taxon>Thermomonosporaceae</taxon>
        <taxon>Actinomadura</taxon>
    </lineage>
</organism>
<evidence type="ECO:0000313" key="2">
    <source>
        <dbReference type="EMBL" id="RMI36959.1"/>
    </source>
</evidence>
<feature type="chain" id="PRO_5017926415" evidence="1">
    <location>
        <begin position="22"/>
        <end position="208"/>
    </location>
</feature>
<accession>A0A3M2LHK3</accession>
<dbReference type="Proteomes" id="UP000282674">
    <property type="component" value="Unassembled WGS sequence"/>
</dbReference>
<name>A0A3M2LHK3_9ACTN</name>
<comment type="caution">
    <text evidence="2">The sequence shown here is derived from an EMBL/GenBank/DDBJ whole genome shotgun (WGS) entry which is preliminary data.</text>
</comment>
<protein>
    <submittedName>
        <fullName evidence="2">Uncharacterized protein</fullName>
    </submittedName>
</protein>
<keyword evidence="1" id="KW-0732">Signal</keyword>
<evidence type="ECO:0000256" key="1">
    <source>
        <dbReference type="SAM" id="SignalP"/>
    </source>
</evidence>
<proteinExistence type="predicted"/>
<dbReference type="RefSeq" id="WP_122199164.1">
    <property type="nucleotide sequence ID" value="NZ_JBHSKC010000001.1"/>
</dbReference>
<dbReference type="OrthoDB" id="9874645at2"/>
<keyword evidence="3" id="KW-1185">Reference proteome</keyword>
<evidence type="ECO:0000313" key="3">
    <source>
        <dbReference type="Proteomes" id="UP000282674"/>
    </source>
</evidence>